<evidence type="ECO:0000313" key="9">
    <source>
        <dbReference type="Proteomes" id="UP000320496"/>
    </source>
</evidence>
<dbReference type="RefSeq" id="WP_145367540.1">
    <property type="nucleotide sequence ID" value="NZ_CP036275.1"/>
</dbReference>
<dbReference type="PROSITE" id="PS00523">
    <property type="entry name" value="SULFATASE_1"/>
    <property type="match status" value="1"/>
</dbReference>
<evidence type="ECO:0000313" key="8">
    <source>
        <dbReference type="EMBL" id="QDU36931.1"/>
    </source>
</evidence>
<dbReference type="AlphaFoldDB" id="A0A517Z382"/>
<dbReference type="InterPro" id="IPR000917">
    <property type="entry name" value="Sulfatase_N"/>
</dbReference>
<feature type="chain" id="PRO_5021728413" evidence="6">
    <location>
        <begin position="28"/>
        <end position="469"/>
    </location>
</feature>
<keyword evidence="6" id="KW-0732">Signal</keyword>
<sequence length="469" mass="51692" precursor="true">MTRETSSAALSILAILSLLAVPSVVEAAEQPNIILINCDDLGYADIGCFGSTKHRTPNIDRLAAEGMRLTSYYVTSGVCSPSRASLMTGCYPRRVDLHVDHQGGWVLFPRGKKGLNPSEVTMAEVLKEAGYATAIVGKWHLGDQPEFLPTRQGFDQYFGIPYSNDMGWTDRKDRRYPPLPVLRNEEVVDQEPDQRYLTQRYTKKAIDFIRARSEGPFFLYLPHSMPHWPQYASEDFAGRSANGKWGDAVEEIDWSTGQILETLAELGIEDRTLVLFMSDNGGAVRHGASNKPLRGGKGGTYEGGQRVCCVVRWPGRIPAGATCDELTTSMDLLPTFARLAGGTVPADRTIDGQDIWSLLSGQPGTKTPHEAFFYYWMGTLECVRSGPWKLRVALKRRKSQEPFSPQLFNLSEDIGEATDVAADHPEVVARLQKLAEQAREELGDDGATGSGQRRAGFVEDARALTGADD</sequence>
<keyword evidence="3 8" id="KW-0378">Hydrolase</keyword>
<organism evidence="8 9">
    <name type="scientific">Maioricimonas rarisocia</name>
    <dbReference type="NCBI Taxonomy" id="2528026"/>
    <lineage>
        <taxon>Bacteria</taxon>
        <taxon>Pseudomonadati</taxon>
        <taxon>Planctomycetota</taxon>
        <taxon>Planctomycetia</taxon>
        <taxon>Planctomycetales</taxon>
        <taxon>Planctomycetaceae</taxon>
        <taxon>Maioricimonas</taxon>
    </lineage>
</organism>
<dbReference type="FunFam" id="3.40.720.10:FF:000004">
    <property type="entry name" value="Arylsulfatase E"/>
    <property type="match status" value="1"/>
</dbReference>
<dbReference type="PROSITE" id="PS00149">
    <property type="entry name" value="SULFATASE_2"/>
    <property type="match status" value="1"/>
</dbReference>
<dbReference type="Gene3D" id="3.30.1120.10">
    <property type="match status" value="1"/>
</dbReference>
<name>A0A517Z382_9PLAN</name>
<reference evidence="8 9" key="1">
    <citation type="submission" date="2019-02" db="EMBL/GenBank/DDBJ databases">
        <title>Deep-cultivation of Planctomycetes and their phenomic and genomic characterization uncovers novel biology.</title>
        <authorList>
            <person name="Wiegand S."/>
            <person name="Jogler M."/>
            <person name="Boedeker C."/>
            <person name="Pinto D."/>
            <person name="Vollmers J."/>
            <person name="Rivas-Marin E."/>
            <person name="Kohn T."/>
            <person name="Peeters S.H."/>
            <person name="Heuer A."/>
            <person name="Rast P."/>
            <person name="Oberbeckmann S."/>
            <person name="Bunk B."/>
            <person name="Jeske O."/>
            <person name="Meyerdierks A."/>
            <person name="Storesund J.E."/>
            <person name="Kallscheuer N."/>
            <person name="Luecker S."/>
            <person name="Lage O.M."/>
            <person name="Pohl T."/>
            <person name="Merkel B.J."/>
            <person name="Hornburger P."/>
            <person name="Mueller R.-W."/>
            <person name="Bruemmer F."/>
            <person name="Labrenz M."/>
            <person name="Spormann A.M."/>
            <person name="Op den Camp H."/>
            <person name="Overmann J."/>
            <person name="Amann R."/>
            <person name="Jetten M.S.M."/>
            <person name="Mascher T."/>
            <person name="Medema M.H."/>
            <person name="Devos D.P."/>
            <person name="Kaster A.-K."/>
            <person name="Ovreas L."/>
            <person name="Rohde M."/>
            <person name="Galperin M.Y."/>
            <person name="Jogler C."/>
        </authorList>
    </citation>
    <scope>NUCLEOTIDE SEQUENCE [LARGE SCALE GENOMIC DNA]</scope>
    <source>
        <strain evidence="8 9">Mal4</strain>
    </source>
</reference>
<evidence type="ECO:0000256" key="3">
    <source>
        <dbReference type="ARBA" id="ARBA00022801"/>
    </source>
</evidence>
<dbReference type="EMBL" id="CP036275">
    <property type="protein sequence ID" value="QDU36931.1"/>
    <property type="molecule type" value="Genomic_DNA"/>
</dbReference>
<dbReference type="GO" id="GO:0046872">
    <property type="term" value="F:metal ion binding"/>
    <property type="evidence" value="ECO:0007669"/>
    <property type="project" value="UniProtKB-KW"/>
</dbReference>
<keyword evidence="2" id="KW-0479">Metal-binding</keyword>
<keyword evidence="9" id="KW-1185">Reference proteome</keyword>
<dbReference type="EC" id="3.1.6.1" evidence="8"/>
<feature type="domain" description="Sulfatase N-terminal" evidence="7">
    <location>
        <begin position="31"/>
        <end position="341"/>
    </location>
</feature>
<dbReference type="Pfam" id="PF14707">
    <property type="entry name" value="Sulfatase_C"/>
    <property type="match status" value="1"/>
</dbReference>
<dbReference type="Gene3D" id="3.40.720.10">
    <property type="entry name" value="Alkaline Phosphatase, subunit A"/>
    <property type="match status" value="1"/>
</dbReference>
<dbReference type="Proteomes" id="UP000320496">
    <property type="component" value="Chromosome"/>
</dbReference>
<dbReference type="OrthoDB" id="9783154at2"/>
<dbReference type="CDD" id="cd16026">
    <property type="entry name" value="GALNS_like"/>
    <property type="match status" value="1"/>
</dbReference>
<feature type="region of interest" description="Disordered" evidence="5">
    <location>
        <begin position="439"/>
        <end position="469"/>
    </location>
</feature>
<evidence type="ECO:0000256" key="2">
    <source>
        <dbReference type="ARBA" id="ARBA00022723"/>
    </source>
</evidence>
<keyword evidence="4" id="KW-0106">Calcium</keyword>
<evidence type="ECO:0000259" key="7">
    <source>
        <dbReference type="Pfam" id="PF00884"/>
    </source>
</evidence>
<protein>
    <submittedName>
        <fullName evidence="8">Arylsulfatase</fullName>
        <ecNumber evidence="8">3.1.6.1</ecNumber>
    </submittedName>
</protein>
<evidence type="ECO:0000256" key="4">
    <source>
        <dbReference type="ARBA" id="ARBA00022837"/>
    </source>
</evidence>
<dbReference type="SUPFAM" id="SSF53649">
    <property type="entry name" value="Alkaline phosphatase-like"/>
    <property type="match status" value="1"/>
</dbReference>
<comment type="similarity">
    <text evidence="1">Belongs to the sulfatase family.</text>
</comment>
<dbReference type="PANTHER" id="PTHR42693">
    <property type="entry name" value="ARYLSULFATASE FAMILY MEMBER"/>
    <property type="match status" value="1"/>
</dbReference>
<dbReference type="KEGG" id="mri:Mal4_12320"/>
<accession>A0A517Z382</accession>
<dbReference type="PANTHER" id="PTHR42693:SF53">
    <property type="entry name" value="ENDO-4-O-SULFATASE"/>
    <property type="match status" value="1"/>
</dbReference>
<evidence type="ECO:0000256" key="6">
    <source>
        <dbReference type="SAM" id="SignalP"/>
    </source>
</evidence>
<dbReference type="GO" id="GO:0004065">
    <property type="term" value="F:arylsulfatase activity"/>
    <property type="evidence" value="ECO:0007669"/>
    <property type="project" value="UniProtKB-EC"/>
</dbReference>
<evidence type="ECO:0000256" key="1">
    <source>
        <dbReference type="ARBA" id="ARBA00008779"/>
    </source>
</evidence>
<gene>
    <name evidence="8" type="primary">atsA_14</name>
    <name evidence="8" type="ORF">Mal4_12320</name>
</gene>
<feature type="signal peptide" evidence="6">
    <location>
        <begin position="1"/>
        <end position="27"/>
    </location>
</feature>
<dbReference type="InterPro" id="IPR050738">
    <property type="entry name" value="Sulfatase"/>
</dbReference>
<dbReference type="InterPro" id="IPR024607">
    <property type="entry name" value="Sulfatase_CS"/>
</dbReference>
<evidence type="ECO:0000256" key="5">
    <source>
        <dbReference type="SAM" id="MobiDB-lite"/>
    </source>
</evidence>
<dbReference type="InterPro" id="IPR017850">
    <property type="entry name" value="Alkaline_phosphatase_core_sf"/>
</dbReference>
<proteinExistence type="inferred from homology"/>
<dbReference type="Pfam" id="PF00884">
    <property type="entry name" value="Sulfatase"/>
    <property type="match status" value="1"/>
</dbReference>